<dbReference type="EMBL" id="JWIO01000010">
    <property type="protein sequence ID" value="KLL11878.1"/>
    <property type="molecule type" value="Genomic_DNA"/>
</dbReference>
<sequence length="124" mass="12547">MGAALLAAGCLLALGVTSASPAVAQSYPPPFRCTGFLDRGTVTPSPVVTNASFTFSGCGYTPGSTVQLYSNFQYYGSTTADGSGLFQATLTAPPTRGVLRLTAVGQAPGGQLRVTVAIVRVRAG</sequence>
<keyword evidence="3" id="KW-1185">Reference proteome</keyword>
<feature type="signal peptide" evidence="1">
    <location>
        <begin position="1"/>
        <end position="24"/>
    </location>
</feature>
<feature type="chain" id="PRO_5046696431" evidence="1">
    <location>
        <begin position="25"/>
        <end position="124"/>
    </location>
</feature>
<accession>A0ABR5F5D4</accession>
<name>A0ABR5F5D4_9ACTN</name>
<dbReference type="InterPro" id="IPR013783">
    <property type="entry name" value="Ig-like_fold"/>
</dbReference>
<dbReference type="Proteomes" id="UP000035425">
    <property type="component" value="Unassembled WGS sequence"/>
</dbReference>
<organism evidence="2 3">
    <name type="scientific">Protofrankia coriariae</name>
    <dbReference type="NCBI Taxonomy" id="1562887"/>
    <lineage>
        <taxon>Bacteria</taxon>
        <taxon>Bacillati</taxon>
        <taxon>Actinomycetota</taxon>
        <taxon>Actinomycetes</taxon>
        <taxon>Frankiales</taxon>
        <taxon>Frankiaceae</taxon>
        <taxon>Protofrankia</taxon>
    </lineage>
</organism>
<evidence type="ECO:0000256" key="1">
    <source>
        <dbReference type="SAM" id="SignalP"/>
    </source>
</evidence>
<gene>
    <name evidence="2" type="ORF">FrCorBMG51_08675</name>
</gene>
<evidence type="ECO:0000313" key="3">
    <source>
        <dbReference type="Proteomes" id="UP000035425"/>
    </source>
</evidence>
<dbReference type="Gene3D" id="2.60.40.10">
    <property type="entry name" value="Immunoglobulins"/>
    <property type="match status" value="1"/>
</dbReference>
<keyword evidence="1" id="KW-0732">Signal</keyword>
<comment type="caution">
    <text evidence="2">The sequence shown here is derived from an EMBL/GenBank/DDBJ whole genome shotgun (WGS) entry which is preliminary data.</text>
</comment>
<reference evidence="2 3" key="1">
    <citation type="submission" date="2014-12" db="EMBL/GenBank/DDBJ databases">
        <title>Frankia sp. BMG5.1 draft genome.</title>
        <authorList>
            <person name="Gtari M."/>
            <person name="Ghodhbane-Gtari F."/>
            <person name="Nouioui I."/>
            <person name="Ktari A."/>
            <person name="Hezbri K."/>
            <person name="Mimouni W."/>
            <person name="Sbissi I."/>
            <person name="Ayari A."/>
            <person name="Yamanaka T."/>
            <person name="Normand P."/>
            <person name="Tisa L.S."/>
            <person name="Boudabous A."/>
        </authorList>
    </citation>
    <scope>NUCLEOTIDE SEQUENCE [LARGE SCALE GENOMIC DNA]</scope>
    <source>
        <strain evidence="2 3">BMG5.1</strain>
    </source>
</reference>
<evidence type="ECO:0000313" key="2">
    <source>
        <dbReference type="EMBL" id="KLL11878.1"/>
    </source>
</evidence>
<protein>
    <submittedName>
        <fullName evidence="2">Uncharacterized protein</fullName>
    </submittedName>
</protein>
<proteinExistence type="predicted"/>